<gene>
    <name evidence="2" type="ORF">SAMN02745131_02497</name>
</gene>
<keyword evidence="1" id="KW-0472">Membrane</keyword>
<keyword evidence="1" id="KW-1133">Transmembrane helix</keyword>
<keyword evidence="3" id="KW-1185">Reference proteome</keyword>
<sequence>MENKIEPATTIESTMDREIANQYKNIPGWGMDADPLNNPTYPIKHYNGADHERLNYQKPEQQPVTVEVLQSIERPGLSRVFGTSTPPQGLSGVIRRFAFRYSESTYAHWVPLVMADRIGVVEGIIDDLKHGIVPNIFAEKGWKAEWKYNRKGLIKNVATGVVVAAALALLLKNINKRSAKAF</sequence>
<dbReference type="AlphaFoldDB" id="A0A1M5BAM9"/>
<dbReference type="STRING" id="1121884.SAMN02745131_02497"/>
<evidence type="ECO:0000313" key="2">
    <source>
        <dbReference type="EMBL" id="SHF39544.1"/>
    </source>
</evidence>
<dbReference type="EMBL" id="FQUU01000010">
    <property type="protein sequence ID" value="SHF39544.1"/>
    <property type="molecule type" value="Genomic_DNA"/>
</dbReference>
<protein>
    <submittedName>
        <fullName evidence="2">Uncharacterized protein</fullName>
    </submittedName>
</protein>
<feature type="transmembrane region" description="Helical" evidence="1">
    <location>
        <begin position="153"/>
        <end position="171"/>
    </location>
</feature>
<organism evidence="2 3">
    <name type="scientific">Flavisolibacter ginsengisoli DSM 18119</name>
    <dbReference type="NCBI Taxonomy" id="1121884"/>
    <lineage>
        <taxon>Bacteria</taxon>
        <taxon>Pseudomonadati</taxon>
        <taxon>Bacteroidota</taxon>
        <taxon>Chitinophagia</taxon>
        <taxon>Chitinophagales</taxon>
        <taxon>Chitinophagaceae</taxon>
        <taxon>Flavisolibacter</taxon>
    </lineage>
</organism>
<evidence type="ECO:0000256" key="1">
    <source>
        <dbReference type="SAM" id="Phobius"/>
    </source>
</evidence>
<reference evidence="2 3" key="1">
    <citation type="submission" date="2016-11" db="EMBL/GenBank/DDBJ databases">
        <authorList>
            <person name="Jaros S."/>
            <person name="Januszkiewicz K."/>
            <person name="Wedrychowicz H."/>
        </authorList>
    </citation>
    <scope>NUCLEOTIDE SEQUENCE [LARGE SCALE GENOMIC DNA]</scope>
    <source>
        <strain evidence="2 3">DSM 18119</strain>
    </source>
</reference>
<keyword evidence="1" id="KW-0812">Transmembrane</keyword>
<name>A0A1M5BAM9_9BACT</name>
<dbReference type="Proteomes" id="UP000184048">
    <property type="component" value="Unassembled WGS sequence"/>
</dbReference>
<evidence type="ECO:0000313" key="3">
    <source>
        <dbReference type="Proteomes" id="UP000184048"/>
    </source>
</evidence>
<dbReference type="RefSeq" id="WP_217652992.1">
    <property type="nucleotide sequence ID" value="NZ_FQUU01000010.1"/>
</dbReference>
<proteinExistence type="predicted"/>
<accession>A0A1M5BAM9</accession>